<feature type="binding site" evidence="8">
    <location>
        <position position="280"/>
    </location>
    <ligand>
        <name>a divalent metal cation</name>
        <dbReference type="ChEBI" id="CHEBI:60240"/>
        <label>2</label>
        <note>catalytic</note>
    </ligand>
</feature>
<dbReference type="PROSITE" id="PS01202">
    <property type="entry name" value="MAP_2"/>
    <property type="match status" value="1"/>
</dbReference>
<reference evidence="11" key="1">
    <citation type="submission" date="2007-06" db="EMBL/GenBank/DDBJ databases">
        <title>Complete sequence of Methanococcus aeolicus Nankai-3.</title>
        <authorList>
            <consortium name="US DOE Joint Genome Institute"/>
            <person name="Copeland A."/>
            <person name="Lucas S."/>
            <person name="Lapidus A."/>
            <person name="Barry K."/>
            <person name="Glavina del Rio T."/>
            <person name="Dalin E."/>
            <person name="Tice H."/>
            <person name="Pitluck S."/>
            <person name="Chain P."/>
            <person name="Malfatti S."/>
            <person name="Shin M."/>
            <person name="Vergez L."/>
            <person name="Schmutz J."/>
            <person name="Larimer F."/>
            <person name="Land M."/>
            <person name="Hauser L."/>
            <person name="Kyrpides N."/>
            <person name="Lykidis A."/>
            <person name="Sieprawska-Lupa M."/>
            <person name="Whitman W.B."/>
            <person name="Richardson P."/>
        </authorList>
    </citation>
    <scope>NUCLEOTIDE SEQUENCE [LARGE SCALE GENOMIC DNA]</scope>
    <source>
        <strain evidence="11">Nankai-3</strain>
    </source>
</reference>
<evidence type="ECO:0000256" key="1">
    <source>
        <dbReference type="ARBA" id="ARBA00000294"/>
    </source>
</evidence>
<dbReference type="Gene3D" id="1.10.10.10">
    <property type="entry name" value="Winged helix-like DNA-binding domain superfamily/Winged helix DNA-binding domain"/>
    <property type="match status" value="1"/>
</dbReference>
<gene>
    <name evidence="8" type="primary">map</name>
    <name evidence="11" type="ordered locus">Maeo_0870</name>
</gene>
<evidence type="ECO:0000256" key="7">
    <source>
        <dbReference type="ARBA" id="ARBA00022801"/>
    </source>
</evidence>
<sequence>MTNEEIYNKLKKAGEIHKIVMEEGIKLIKKDAKLYDVAEHVENRTKELGGEIAFPCNISINDIAAHYTPYYGDKSVFSENDIIKLDVGVHVDGYIADGAKTVDLSNSYKDLVKASEDALKTVINEVEPPMNVGEMGKIIKEVINSYGYKPISNLSGHVMGQYDLHSGICVPNVPENTKYTIDVGDIVAIEPFATDGHGQVIDGKEKYIYKYIAPRPVRLPSARKLLGIIEKNHAYLPFAERWFSKIPKHTMALRTLMNSGCIYGYPTLIDRGGGMVSQAEHTIYIGEDKIEIITK</sequence>
<dbReference type="Gene3D" id="3.90.230.10">
    <property type="entry name" value="Creatinase/methionine aminopeptidase superfamily"/>
    <property type="match status" value="1"/>
</dbReference>
<evidence type="ECO:0000313" key="12">
    <source>
        <dbReference type="Proteomes" id="UP000001106"/>
    </source>
</evidence>
<comment type="cofactor">
    <cofactor evidence="3">
        <name>Fe(2+)</name>
        <dbReference type="ChEBI" id="CHEBI:29033"/>
    </cofactor>
</comment>
<dbReference type="EC" id="3.4.11.18" evidence="8 9"/>
<feature type="binding site" evidence="8">
    <location>
        <position position="165"/>
    </location>
    <ligand>
        <name>substrate</name>
    </ligand>
</feature>
<dbReference type="GO" id="GO:0046872">
    <property type="term" value="F:metal ion binding"/>
    <property type="evidence" value="ECO:0007669"/>
    <property type="project" value="UniProtKB-UniRule"/>
</dbReference>
<feature type="binding site" evidence="8">
    <location>
        <position position="86"/>
    </location>
    <ligand>
        <name>a divalent metal cation</name>
        <dbReference type="ChEBI" id="CHEBI:60240"/>
        <label>1</label>
    </ligand>
</feature>
<feature type="binding site" evidence="8">
    <location>
        <position position="280"/>
    </location>
    <ligand>
        <name>a divalent metal cation</name>
        <dbReference type="ChEBI" id="CHEBI:60240"/>
        <label>1</label>
    </ligand>
</feature>
<dbReference type="InterPro" id="IPR018349">
    <property type="entry name" value="Pept_M24A_MAP2_BS"/>
</dbReference>
<feature type="binding site" evidence="8">
    <location>
        <position position="97"/>
    </location>
    <ligand>
        <name>a divalent metal cation</name>
        <dbReference type="ChEBI" id="CHEBI:60240"/>
        <label>2</label>
        <note>catalytic</note>
    </ligand>
</feature>
<protein>
    <recommendedName>
        <fullName evidence="8 9">Methionine aminopeptidase</fullName>
        <shortName evidence="8">MAP</shortName>
        <shortName evidence="8">MetAP</shortName>
        <ecNumber evidence="8 9">3.4.11.18</ecNumber>
    </recommendedName>
    <alternativeName>
        <fullName evidence="8">Peptidase M</fullName>
    </alternativeName>
</protein>
<dbReference type="NCBIfam" id="TIGR00501">
    <property type="entry name" value="met_pdase_II"/>
    <property type="match status" value="1"/>
</dbReference>
<dbReference type="RefSeq" id="WP_011973584.1">
    <property type="nucleotide sequence ID" value="NC_009635.1"/>
</dbReference>
<keyword evidence="5 8" id="KW-0645">Protease</keyword>
<dbReference type="PANTHER" id="PTHR45777:SF2">
    <property type="entry name" value="METHIONINE AMINOPEPTIDASE 2"/>
    <property type="match status" value="1"/>
</dbReference>
<dbReference type="STRING" id="419665.Maeo_0870"/>
<dbReference type="InterPro" id="IPR036388">
    <property type="entry name" value="WH-like_DNA-bd_sf"/>
</dbReference>
<comment type="function">
    <text evidence="8 9">Removes the N-terminal methionine from nascent proteins. The N-terminal methionine is often cleaved when the second residue in the primary sequence is small and uncharged (Met-Ala-, Cys, Gly, Pro, Ser, Thr, or Val).</text>
</comment>
<comment type="subunit">
    <text evidence="8">Monomer.</text>
</comment>
<comment type="similarity">
    <text evidence="8">Belongs to the peptidase M24A family. Methionine aminopeptidase archaeal type 2 subfamily.</text>
</comment>
<evidence type="ECO:0000256" key="8">
    <source>
        <dbReference type="HAMAP-Rule" id="MF_01975"/>
    </source>
</evidence>
<comment type="cofactor">
    <cofactor evidence="8">
        <name>Co(2+)</name>
        <dbReference type="ChEBI" id="CHEBI:48828"/>
    </cofactor>
    <cofactor evidence="8">
        <name>Zn(2+)</name>
        <dbReference type="ChEBI" id="CHEBI:29105"/>
    </cofactor>
    <cofactor evidence="8">
        <name>Mn(2+)</name>
        <dbReference type="ChEBI" id="CHEBI:29035"/>
    </cofactor>
    <cofactor evidence="8">
        <name>Fe(2+)</name>
        <dbReference type="ChEBI" id="CHEBI:29033"/>
    </cofactor>
    <text evidence="8">Binds 2 divalent metal cations per subunit. Has a high-affinity and a low affinity metal-binding site. The true nature of the physiological cofactor is under debate. The enzyme is active with cobalt, zinc, manganese or divalent iron ions. Most likely, methionine aminopeptidases function as mononuclear Fe(2+)-metalloproteases under physiological conditions, and the catalytically relevant metal-binding site has been assigned to the histidine-containing high-affinity site.</text>
</comment>
<dbReference type="InterPro" id="IPR028595">
    <property type="entry name" value="MetAP_archaeal"/>
</dbReference>
<proteinExistence type="inferred from homology"/>
<evidence type="ECO:0000256" key="9">
    <source>
        <dbReference type="RuleBase" id="RU003653"/>
    </source>
</evidence>
<evidence type="ECO:0000259" key="10">
    <source>
        <dbReference type="Pfam" id="PF00557"/>
    </source>
</evidence>
<dbReference type="CDD" id="cd01088">
    <property type="entry name" value="MetAP2"/>
    <property type="match status" value="1"/>
</dbReference>
<dbReference type="HOGENOM" id="CLU_015857_7_0_2"/>
<dbReference type="EMBL" id="CP000743">
    <property type="protein sequence ID" value="ABR56452.1"/>
    <property type="molecule type" value="Genomic_DNA"/>
</dbReference>
<dbReference type="InterPro" id="IPR036005">
    <property type="entry name" value="Creatinase/aminopeptidase-like"/>
</dbReference>
<dbReference type="KEGG" id="mae:Maeo_0870"/>
<dbReference type="InterPro" id="IPR036390">
    <property type="entry name" value="WH_DNA-bd_sf"/>
</dbReference>
<feature type="binding site" evidence="8">
    <location>
        <position position="190"/>
    </location>
    <ligand>
        <name>a divalent metal cation</name>
        <dbReference type="ChEBI" id="CHEBI:60240"/>
        <label>2</label>
        <note>catalytic</note>
    </ligand>
</feature>
<organism evidence="11 12">
    <name type="scientific">Methanococcus aeolicus (strain ATCC BAA-1280 / DSM 17508 / OCM 812 / Nankai-3)</name>
    <dbReference type="NCBI Taxonomy" id="419665"/>
    <lineage>
        <taxon>Archaea</taxon>
        <taxon>Methanobacteriati</taxon>
        <taxon>Methanobacteriota</taxon>
        <taxon>Methanomada group</taxon>
        <taxon>Methanococci</taxon>
        <taxon>Methanococcales</taxon>
        <taxon>Methanococcaceae</taxon>
        <taxon>Methanococcus</taxon>
    </lineage>
</organism>
<evidence type="ECO:0000256" key="4">
    <source>
        <dbReference type="ARBA" id="ARBA00022438"/>
    </source>
</evidence>
<dbReference type="InterPro" id="IPR050247">
    <property type="entry name" value="Met_Aminopeptidase_Type2"/>
</dbReference>
<feature type="binding site" evidence="8">
    <location>
        <position position="66"/>
    </location>
    <ligand>
        <name>substrate</name>
    </ligand>
</feature>
<dbReference type="InterPro" id="IPR002468">
    <property type="entry name" value="Pept_M24A_MAP2"/>
</dbReference>
<keyword evidence="4 8" id="KW-0031">Aminopeptidase</keyword>
<keyword evidence="12" id="KW-1185">Reference proteome</keyword>
<comment type="cofactor">
    <cofactor evidence="2">
        <name>Mn(2+)</name>
        <dbReference type="ChEBI" id="CHEBI:29035"/>
    </cofactor>
</comment>
<dbReference type="AlphaFoldDB" id="A6UVD0"/>
<dbReference type="InterPro" id="IPR001714">
    <property type="entry name" value="Pept_M24_MAP"/>
</dbReference>
<dbReference type="SUPFAM" id="SSF55920">
    <property type="entry name" value="Creatinase/aminopeptidase"/>
    <property type="match status" value="1"/>
</dbReference>
<comment type="catalytic activity">
    <reaction evidence="1 8 9">
        <text>Release of N-terminal amino acids, preferentially methionine, from peptides and arylamides.</text>
        <dbReference type="EC" id="3.4.11.18"/>
    </reaction>
</comment>
<dbReference type="GO" id="GO:0005737">
    <property type="term" value="C:cytoplasm"/>
    <property type="evidence" value="ECO:0007669"/>
    <property type="project" value="TreeGrafter"/>
</dbReference>
<dbReference type="eggNOG" id="arCOG01001">
    <property type="taxonomic scope" value="Archaea"/>
</dbReference>
<dbReference type="OrthoDB" id="372008at2157"/>
<evidence type="ECO:0000256" key="5">
    <source>
        <dbReference type="ARBA" id="ARBA00022670"/>
    </source>
</evidence>
<dbReference type="InterPro" id="IPR000994">
    <property type="entry name" value="Pept_M24"/>
</dbReference>
<dbReference type="GeneID" id="5327083"/>
<feature type="binding site" evidence="8">
    <location>
        <position position="157"/>
    </location>
    <ligand>
        <name>a divalent metal cation</name>
        <dbReference type="ChEBI" id="CHEBI:60240"/>
        <label>2</label>
        <note>catalytic</note>
    </ligand>
</feature>
<feature type="binding site" evidence="8">
    <location>
        <position position="97"/>
    </location>
    <ligand>
        <name>a divalent metal cation</name>
        <dbReference type="ChEBI" id="CHEBI:60240"/>
        <label>1</label>
    </ligand>
</feature>
<dbReference type="GO" id="GO:0006508">
    <property type="term" value="P:proteolysis"/>
    <property type="evidence" value="ECO:0007669"/>
    <property type="project" value="UniProtKB-KW"/>
</dbReference>
<dbReference type="Pfam" id="PF00557">
    <property type="entry name" value="Peptidase_M24"/>
    <property type="match status" value="1"/>
</dbReference>
<evidence type="ECO:0000313" key="11">
    <source>
        <dbReference type="EMBL" id="ABR56452.1"/>
    </source>
</evidence>
<dbReference type="HAMAP" id="MF_01975">
    <property type="entry name" value="MetAP_2_arc"/>
    <property type="match status" value="1"/>
</dbReference>
<evidence type="ECO:0000256" key="6">
    <source>
        <dbReference type="ARBA" id="ARBA00022723"/>
    </source>
</evidence>
<name>A6UVD0_META3</name>
<dbReference type="SUPFAM" id="SSF46785">
    <property type="entry name" value="Winged helix' DNA-binding domain"/>
    <property type="match status" value="1"/>
</dbReference>
<dbReference type="Proteomes" id="UP000001106">
    <property type="component" value="Chromosome"/>
</dbReference>
<dbReference type="PRINTS" id="PR00599">
    <property type="entry name" value="MAPEPTIDASE"/>
</dbReference>
<dbReference type="PANTHER" id="PTHR45777">
    <property type="entry name" value="METHIONINE AMINOPEPTIDASE 2"/>
    <property type="match status" value="1"/>
</dbReference>
<keyword evidence="6 8" id="KW-0479">Metal-binding</keyword>
<keyword evidence="7 8" id="KW-0378">Hydrolase</keyword>
<feature type="domain" description="Peptidase M24" evidence="10">
    <location>
        <begin position="9"/>
        <end position="196"/>
    </location>
</feature>
<accession>A6UVD0</accession>
<dbReference type="GO" id="GO:0070006">
    <property type="term" value="F:metalloaminopeptidase activity"/>
    <property type="evidence" value="ECO:0007669"/>
    <property type="project" value="UniProtKB-UniRule"/>
</dbReference>
<evidence type="ECO:0000256" key="3">
    <source>
        <dbReference type="ARBA" id="ARBA00001954"/>
    </source>
</evidence>
<evidence type="ECO:0000256" key="2">
    <source>
        <dbReference type="ARBA" id="ARBA00001936"/>
    </source>
</evidence>
<dbReference type="GO" id="GO:0004239">
    <property type="term" value="F:initiator methionyl aminopeptidase activity"/>
    <property type="evidence" value="ECO:0007669"/>
    <property type="project" value="UniProtKB-UniRule"/>
</dbReference>